<gene>
    <name evidence="2" type="ORF">E4U82_15105</name>
</gene>
<organism evidence="2 3">
    <name type="scientific">Lentibacillus salicampi</name>
    <dbReference type="NCBI Taxonomy" id="175306"/>
    <lineage>
        <taxon>Bacteria</taxon>
        <taxon>Bacillati</taxon>
        <taxon>Bacillota</taxon>
        <taxon>Bacilli</taxon>
        <taxon>Bacillales</taxon>
        <taxon>Bacillaceae</taxon>
        <taxon>Lentibacillus</taxon>
    </lineage>
</organism>
<feature type="transmembrane region" description="Helical" evidence="1">
    <location>
        <begin position="104"/>
        <end position="122"/>
    </location>
</feature>
<sequence length="214" mass="24141">MVSAWVVTKVAYVVISIAAGLIFFYVTSPLVKSEKKQPLEESVSLLINFVLYIWVGKILLNIDVFITDPLAILAYPSDSDAFYAATLLLFGNVIYKVKWKGLNIGTIMSSLAPVFLGSAFVYEFIEVVMNDSTLAWGHLGLLFLLLLFFLIFHERQSSVATAGGIFTAWSLGQLILTFYLPYTTLYGYMMTRWFLVLVFILSMTNLIQNKRLRS</sequence>
<keyword evidence="1" id="KW-0812">Transmembrane</keyword>
<dbReference type="EMBL" id="SRHY01000035">
    <property type="protein sequence ID" value="TFJ91907.1"/>
    <property type="molecule type" value="Genomic_DNA"/>
</dbReference>
<feature type="transmembrane region" description="Helical" evidence="1">
    <location>
        <begin position="134"/>
        <end position="152"/>
    </location>
</feature>
<name>A0A4Y9A9R9_9BACI</name>
<dbReference type="Proteomes" id="UP000298484">
    <property type="component" value="Unassembled WGS sequence"/>
</dbReference>
<dbReference type="OrthoDB" id="2440835at2"/>
<feature type="transmembrane region" description="Helical" evidence="1">
    <location>
        <begin position="186"/>
        <end position="207"/>
    </location>
</feature>
<keyword evidence="3" id="KW-1185">Reference proteome</keyword>
<evidence type="ECO:0000256" key="1">
    <source>
        <dbReference type="SAM" id="Phobius"/>
    </source>
</evidence>
<feature type="transmembrane region" description="Helical" evidence="1">
    <location>
        <begin position="43"/>
        <end position="60"/>
    </location>
</feature>
<evidence type="ECO:0000313" key="2">
    <source>
        <dbReference type="EMBL" id="TFJ91907.1"/>
    </source>
</evidence>
<proteinExistence type="predicted"/>
<dbReference type="RefSeq" id="WP_135110991.1">
    <property type="nucleotide sequence ID" value="NZ_SRHY01000035.1"/>
</dbReference>
<feature type="transmembrane region" description="Helical" evidence="1">
    <location>
        <begin position="80"/>
        <end position="97"/>
    </location>
</feature>
<dbReference type="AlphaFoldDB" id="A0A4Y9A9R9"/>
<protein>
    <submittedName>
        <fullName evidence="2">Uncharacterized protein</fullName>
    </submittedName>
</protein>
<feature type="transmembrane region" description="Helical" evidence="1">
    <location>
        <begin position="12"/>
        <end position="31"/>
    </location>
</feature>
<reference evidence="2 3" key="1">
    <citation type="submission" date="2019-03" db="EMBL/GenBank/DDBJ databases">
        <title>Genome sequence of Lentibacillus salicampi ATCC BAA-719.</title>
        <authorList>
            <person name="Maclea K.S."/>
            <person name="Simoes Junior M."/>
        </authorList>
    </citation>
    <scope>NUCLEOTIDE SEQUENCE [LARGE SCALE GENOMIC DNA]</scope>
    <source>
        <strain evidence="2 3">ATCC BAA-719</strain>
    </source>
</reference>
<comment type="caution">
    <text evidence="2">The sequence shown here is derived from an EMBL/GenBank/DDBJ whole genome shotgun (WGS) entry which is preliminary data.</text>
</comment>
<keyword evidence="1" id="KW-0472">Membrane</keyword>
<accession>A0A4Y9A9R9</accession>
<feature type="transmembrane region" description="Helical" evidence="1">
    <location>
        <begin position="159"/>
        <end position="180"/>
    </location>
</feature>
<keyword evidence="1" id="KW-1133">Transmembrane helix</keyword>
<evidence type="ECO:0000313" key="3">
    <source>
        <dbReference type="Proteomes" id="UP000298484"/>
    </source>
</evidence>